<evidence type="ECO:0000313" key="6">
    <source>
        <dbReference type="EMBL" id="VEG55620.1"/>
    </source>
</evidence>
<dbReference type="AlphaFoldDB" id="A0A3S4TY02"/>
<gene>
    <name evidence="6" type="ORF">NCTC10437_03093</name>
</gene>
<dbReference type="InterPro" id="IPR001296">
    <property type="entry name" value="Glyco_trans_1"/>
</dbReference>
<name>A0A3S4TY02_MYCAU</name>
<keyword evidence="7" id="KW-1185">Reference proteome</keyword>
<evidence type="ECO:0000313" key="7">
    <source>
        <dbReference type="Proteomes" id="UP000279306"/>
    </source>
</evidence>
<keyword evidence="1 6" id="KW-0328">Glycosyltransferase</keyword>
<organism evidence="6 7">
    <name type="scientific">Mycolicibacterium aurum</name>
    <name type="common">Mycobacterium aurum</name>
    <dbReference type="NCBI Taxonomy" id="1791"/>
    <lineage>
        <taxon>Bacteria</taxon>
        <taxon>Bacillati</taxon>
        <taxon>Actinomycetota</taxon>
        <taxon>Actinomycetes</taxon>
        <taxon>Mycobacteriales</taxon>
        <taxon>Mycobacteriaceae</taxon>
        <taxon>Mycolicibacterium</taxon>
    </lineage>
</organism>
<dbReference type="Pfam" id="PF00534">
    <property type="entry name" value="Glycos_transf_1"/>
    <property type="match status" value="1"/>
</dbReference>
<keyword evidence="2 6" id="KW-0808">Transferase</keyword>
<evidence type="ECO:0000259" key="5">
    <source>
        <dbReference type="Pfam" id="PF13439"/>
    </source>
</evidence>
<feature type="region of interest" description="Disordered" evidence="3">
    <location>
        <begin position="357"/>
        <end position="387"/>
    </location>
</feature>
<dbReference type="Gene3D" id="3.40.50.2000">
    <property type="entry name" value="Glycogen Phosphorylase B"/>
    <property type="match status" value="2"/>
</dbReference>
<accession>A0A3S4TY02</accession>
<dbReference type="KEGG" id="mauu:NCTC10437_03093"/>
<protein>
    <submittedName>
        <fullName evidence="6">Glycosyltransferase</fullName>
        <ecNumber evidence="6">2.4.1.11</ecNumber>
    </submittedName>
</protein>
<dbReference type="EC" id="2.4.1.11" evidence="6"/>
<dbReference type="STRING" id="1791.GCA_001049355_01231"/>
<sequence>MRIALIASNRFPIRQPFAGGLEAHVWHLARALAEAGHRVSLFAAADSDPGIDCAALEVHALELSAAALADSSMPSVEFMSDHHAYLTLMLQLAGSGGQMFDVIHNHSLHHLPVAMAPTMTTPMLCTLHTPPTPWLESALRVTGGHGARFAAVSAFTAQSWRHLLSDVTVVHNGVDAQRWPLGPGGSDLVWFGRITPEKAPHLAIAAAHRARRRLVIAGPISDPDYYVHHVRPHLGRDVRYAGHLAHRDLARLVGTSAAALVTPQWDEPYGLVVAEAMMCGTPVVAFDRGGIPEIVDPGGGRLVPTGDVESMAAAIPGAIALSRTDVHTQATRRCSAASMVTDYLDIYRAMIDDAGRTDTDDRLLHPSPRHRASQPGAEHLPTPGRTGHRAYIAEAG</sequence>
<evidence type="ECO:0000256" key="3">
    <source>
        <dbReference type="SAM" id="MobiDB-lite"/>
    </source>
</evidence>
<dbReference type="GO" id="GO:0004373">
    <property type="term" value="F:alpha-1,4-glucan glucosyltransferase (UDP-glucose donor) activity"/>
    <property type="evidence" value="ECO:0007669"/>
    <property type="project" value="UniProtKB-EC"/>
</dbReference>
<proteinExistence type="predicted"/>
<dbReference type="PANTHER" id="PTHR12526">
    <property type="entry name" value="GLYCOSYLTRANSFERASE"/>
    <property type="match status" value="1"/>
</dbReference>
<evidence type="ECO:0000256" key="1">
    <source>
        <dbReference type="ARBA" id="ARBA00022676"/>
    </source>
</evidence>
<feature type="domain" description="Glycosyl transferase family 1" evidence="4">
    <location>
        <begin position="188"/>
        <end position="316"/>
    </location>
</feature>
<evidence type="ECO:0000259" key="4">
    <source>
        <dbReference type="Pfam" id="PF00534"/>
    </source>
</evidence>
<evidence type="ECO:0000256" key="2">
    <source>
        <dbReference type="ARBA" id="ARBA00022679"/>
    </source>
</evidence>
<feature type="domain" description="Glycosyltransferase subfamily 4-like N-terminal" evidence="5">
    <location>
        <begin position="19"/>
        <end position="178"/>
    </location>
</feature>
<reference evidence="6 7" key="1">
    <citation type="submission" date="2018-12" db="EMBL/GenBank/DDBJ databases">
        <authorList>
            <consortium name="Pathogen Informatics"/>
        </authorList>
    </citation>
    <scope>NUCLEOTIDE SEQUENCE [LARGE SCALE GENOMIC DNA]</scope>
    <source>
        <strain evidence="6 7">NCTC10437</strain>
    </source>
</reference>
<dbReference type="EMBL" id="LR134356">
    <property type="protein sequence ID" value="VEG55620.1"/>
    <property type="molecule type" value="Genomic_DNA"/>
</dbReference>
<dbReference type="InterPro" id="IPR028098">
    <property type="entry name" value="Glyco_trans_4-like_N"/>
</dbReference>
<dbReference type="Pfam" id="PF13439">
    <property type="entry name" value="Glyco_transf_4"/>
    <property type="match status" value="1"/>
</dbReference>
<dbReference type="SUPFAM" id="SSF53756">
    <property type="entry name" value="UDP-Glycosyltransferase/glycogen phosphorylase"/>
    <property type="match status" value="1"/>
</dbReference>
<dbReference type="Proteomes" id="UP000279306">
    <property type="component" value="Chromosome"/>
</dbReference>
<dbReference type="PANTHER" id="PTHR12526:SF595">
    <property type="entry name" value="BLL5217 PROTEIN"/>
    <property type="match status" value="1"/>
</dbReference>